<keyword evidence="1" id="KW-0732">Signal</keyword>
<feature type="chain" id="PRO_5044825183" description="Reverse transcriptase zinc-binding domain-containing protein" evidence="1">
    <location>
        <begin position="25"/>
        <end position="315"/>
    </location>
</feature>
<gene>
    <name evidence="3" type="ORF">R1sor_004656</name>
</gene>
<feature type="signal peptide" evidence="1">
    <location>
        <begin position="1"/>
        <end position="24"/>
    </location>
</feature>
<dbReference type="Proteomes" id="UP001633002">
    <property type="component" value="Unassembled WGS sequence"/>
</dbReference>
<keyword evidence="4" id="KW-1185">Reference proteome</keyword>
<proteinExistence type="predicted"/>
<reference evidence="3 4" key="1">
    <citation type="submission" date="2024-09" db="EMBL/GenBank/DDBJ databases">
        <title>Chromosome-scale assembly of Riccia sorocarpa.</title>
        <authorList>
            <person name="Paukszto L."/>
        </authorList>
    </citation>
    <scope>NUCLEOTIDE SEQUENCE [LARGE SCALE GENOMIC DNA]</scope>
    <source>
        <strain evidence="3">LP-2024</strain>
        <tissue evidence="3">Aerial parts of the thallus</tissue>
    </source>
</reference>
<dbReference type="AlphaFoldDB" id="A0ABD3HHB1"/>
<evidence type="ECO:0000256" key="1">
    <source>
        <dbReference type="SAM" id="SignalP"/>
    </source>
</evidence>
<protein>
    <recommendedName>
        <fullName evidence="2">Reverse transcriptase zinc-binding domain-containing protein</fullName>
    </recommendedName>
</protein>
<name>A0ABD3HHB1_9MARC</name>
<evidence type="ECO:0000313" key="3">
    <source>
        <dbReference type="EMBL" id="KAL3691005.1"/>
    </source>
</evidence>
<organism evidence="3 4">
    <name type="scientific">Riccia sorocarpa</name>
    <dbReference type="NCBI Taxonomy" id="122646"/>
    <lineage>
        <taxon>Eukaryota</taxon>
        <taxon>Viridiplantae</taxon>
        <taxon>Streptophyta</taxon>
        <taxon>Embryophyta</taxon>
        <taxon>Marchantiophyta</taxon>
        <taxon>Marchantiopsida</taxon>
        <taxon>Marchantiidae</taxon>
        <taxon>Marchantiales</taxon>
        <taxon>Ricciaceae</taxon>
        <taxon>Riccia</taxon>
    </lineage>
</organism>
<accession>A0ABD3HHB1</accession>
<dbReference type="Pfam" id="PF13966">
    <property type="entry name" value="zf-RVT"/>
    <property type="match status" value="1"/>
</dbReference>
<dbReference type="EMBL" id="JBJQOH010000003">
    <property type="protein sequence ID" value="KAL3691005.1"/>
    <property type="molecule type" value="Genomic_DNA"/>
</dbReference>
<evidence type="ECO:0000313" key="4">
    <source>
        <dbReference type="Proteomes" id="UP001633002"/>
    </source>
</evidence>
<dbReference type="InterPro" id="IPR026960">
    <property type="entry name" value="RVT-Znf"/>
</dbReference>
<comment type="caution">
    <text evidence="3">The sequence shown here is derived from an EMBL/GenBank/DDBJ whole genome shotgun (WGS) entry which is preliminary data.</text>
</comment>
<sequence length="315" mass="36076">MPELPVIETLSSILLLFLRGGFLSQDRFATVSDALSSHLHTPLFQLHSEGCLDSFPEFTDWSFSLVAWTFNPLEWRLLSPISSDLYIFPFEVSEVHSLFREEQAAAVLPSLSVRWSLDSTLHDWLALFGKLWAAGAHRRDGLFLWRILLKGFFTGARASLIGVSTVNCRFCNLHTEDITHLFFLCPCKARDWMILASTFPFLRPLILMLLAGEPFPSVLHSTLFFPKGLWLFTVALFSTFLRTIWKERCTYIYEDSFQHIPLQLTLALLREKLVGQYIVAGRARRKILAVALHKALEAHWLLPKSLEVRIRTVLG</sequence>
<feature type="domain" description="Reverse transcriptase zinc-binding" evidence="2">
    <location>
        <begin position="129"/>
        <end position="192"/>
    </location>
</feature>
<evidence type="ECO:0000259" key="2">
    <source>
        <dbReference type="Pfam" id="PF13966"/>
    </source>
</evidence>